<feature type="transmembrane region" description="Helical" evidence="1">
    <location>
        <begin position="135"/>
        <end position="162"/>
    </location>
</feature>
<organism evidence="3 4">
    <name type="scientific">Salipaludibacillus keqinensis</name>
    <dbReference type="NCBI Taxonomy" id="2045207"/>
    <lineage>
        <taxon>Bacteria</taxon>
        <taxon>Bacillati</taxon>
        <taxon>Bacillota</taxon>
        <taxon>Bacilli</taxon>
        <taxon>Bacillales</taxon>
        <taxon>Bacillaceae</taxon>
    </lineage>
</organism>
<feature type="transmembrane region" description="Helical" evidence="1">
    <location>
        <begin position="371"/>
        <end position="395"/>
    </location>
</feature>
<feature type="transmembrane region" description="Helical" evidence="1">
    <location>
        <begin position="12"/>
        <end position="32"/>
    </location>
</feature>
<feature type="transmembrane region" description="Helical" evidence="1">
    <location>
        <begin position="52"/>
        <end position="74"/>
    </location>
</feature>
<dbReference type="RefSeq" id="WP_110611854.1">
    <property type="nucleotide sequence ID" value="NZ_PDOD01000006.1"/>
</dbReference>
<keyword evidence="1" id="KW-1133">Transmembrane helix</keyword>
<feature type="transmembrane region" description="Helical" evidence="1">
    <location>
        <begin position="327"/>
        <end position="346"/>
    </location>
</feature>
<keyword evidence="4" id="KW-1185">Reference proteome</keyword>
<gene>
    <name evidence="3" type="ORF">CR194_18515</name>
</gene>
<evidence type="ECO:0000259" key="2">
    <source>
        <dbReference type="Pfam" id="PF07670"/>
    </source>
</evidence>
<dbReference type="OrthoDB" id="1633380at2"/>
<accession>A0A323TCQ8</accession>
<evidence type="ECO:0000256" key="1">
    <source>
        <dbReference type="SAM" id="Phobius"/>
    </source>
</evidence>
<protein>
    <recommendedName>
        <fullName evidence="2">Nucleoside transporter/FeoB GTPase Gate domain-containing protein</fullName>
    </recommendedName>
</protein>
<feature type="domain" description="Nucleoside transporter/FeoB GTPase Gate" evidence="2">
    <location>
        <begin position="139"/>
        <end position="236"/>
    </location>
</feature>
<keyword evidence="1" id="KW-0472">Membrane</keyword>
<dbReference type="Proteomes" id="UP000248214">
    <property type="component" value="Unassembled WGS sequence"/>
</dbReference>
<evidence type="ECO:0000313" key="3">
    <source>
        <dbReference type="EMBL" id="PYZ91627.1"/>
    </source>
</evidence>
<feature type="transmembrane region" description="Helical" evidence="1">
    <location>
        <begin position="435"/>
        <end position="456"/>
    </location>
</feature>
<keyword evidence="1" id="KW-0812">Transmembrane</keyword>
<feature type="transmembrane region" description="Helical" evidence="1">
    <location>
        <begin position="95"/>
        <end position="115"/>
    </location>
</feature>
<dbReference type="Pfam" id="PF07670">
    <property type="entry name" value="Gate"/>
    <property type="match status" value="1"/>
</dbReference>
<feature type="transmembrane region" description="Helical" evidence="1">
    <location>
        <begin position="402"/>
        <end position="423"/>
    </location>
</feature>
<sequence length="457" mass="49874">MSDKHIKQPSATATWKFLIPSLIGIGLFMTPIPIDEGVTIPVALLSGALEGLLIDALPAIMTVIIALSFFGSLIHKGFRPPFIDNNPFFRNLFDVTPFWFMVRLIALIFAVMTLFQLGPEAVYSEDTGGLLLTSLLPLLFTIFLLAGLFLPLLLNFGLLEFFGSLLAKVMRPLFTLPGRSSIDSLTSWLGDGTIGVVLTNKQYEEGFYSKREAAVIGTTFSVVSITFSLVVISEVGLDHMFVPFYATVMLAGIVAALIMPRIPPLSRKPQEYANGQENQLDESLPASYSKKRFGIVQFGFDKAKLRADQNTSGTAFFKDGGKNVLDMWLGVAPVVMAFGTTALIIAENTPVFTWLGMPFVPLLELMQVPEAAAASETIIVGFADMFLPAILAGGIESEMTRFIIACLSVSQLIYLSEVGGVLLGSKIPINFKDLFIIFIERTLITLPIIVLVAHLIF</sequence>
<feature type="transmembrane region" description="Helical" evidence="1">
    <location>
        <begin position="239"/>
        <end position="259"/>
    </location>
</feature>
<name>A0A323TCQ8_9BACI</name>
<reference evidence="3 4" key="1">
    <citation type="submission" date="2017-10" db="EMBL/GenBank/DDBJ databases">
        <title>Bacillus sp. nov., a halophilic bacterium isolated from a Keqin Lake.</title>
        <authorList>
            <person name="Wang H."/>
        </authorList>
    </citation>
    <scope>NUCLEOTIDE SEQUENCE [LARGE SCALE GENOMIC DNA]</scope>
    <source>
        <strain evidence="3 4">KQ-12</strain>
    </source>
</reference>
<dbReference type="InterPro" id="IPR011642">
    <property type="entry name" value="Gate_dom"/>
</dbReference>
<feature type="transmembrane region" description="Helical" evidence="1">
    <location>
        <begin position="213"/>
        <end position="233"/>
    </location>
</feature>
<evidence type="ECO:0000313" key="4">
    <source>
        <dbReference type="Proteomes" id="UP000248214"/>
    </source>
</evidence>
<dbReference type="EMBL" id="PDOD01000006">
    <property type="protein sequence ID" value="PYZ91627.1"/>
    <property type="molecule type" value="Genomic_DNA"/>
</dbReference>
<proteinExistence type="predicted"/>
<comment type="caution">
    <text evidence="3">The sequence shown here is derived from an EMBL/GenBank/DDBJ whole genome shotgun (WGS) entry which is preliminary data.</text>
</comment>
<dbReference type="AlphaFoldDB" id="A0A323TCQ8"/>